<dbReference type="eggNOG" id="COG0559">
    <property type="taxonomic scope" value="Bacteria"/>
</dbReference>
<accession>A0A061SJQ6</accession>
<dbReference type="CDD" id="cd06582">
    <property type="entry name" value="TM_PBP1_LivH_like"/>
    <property type="match status" value="1"/>
</dbReference>
<dbReference type="STRING" id="83219.PM02_16385"/>
<dbReference type="PANTHER" id="PTHR11795:SF447">
    <property type="entry name" value="ABC TRANSPORTER PERMEASE PROTEIN"/>
    <property type="match status" value="1"/>
</dbReference>
<evidence type="ECO:0000313" key="11">
    <source>
        <dbReference type="Proteomes" id="UP000027337"/>
    </source>
</evidence>
<dbReference type="RefSeq" id="WP_037910521.1">
    <property type="nucleotide sequence ID" value="NZ_JAFBPZ010000010.1"/>
</dbReference>
<evidence type="ECO:0000313" key="10">
    <source>
        <dbReference type="EMBL" id="KAJ01961.1"/>
    </source>
</evidence>
<dbReference type="Proteomes" id="UP000027337">
    <property type="component" value="Unassembled WGS sequence"/>
</dbReference>
<evidence type="ECO:0000256" key="2">
    <source>
        <dbReference type="ARBA" id="ARBA00022448"/>
    </source>
</evidence>
<feature type="transmembrane region" description="Helical" evidence="9">
    <location>
        <begin position="185"/>
        <end position="211"/>
    </location>
</feature>
<dbReference type="PANTHER" id="PTHR11795">
    <property type="entry name" value="BRANCHED-CHAIN AMINO ACID TRANSPORT SYSTEM PERMEASE PROTEIN LIVH"/>
    <property type="match status" value="1"/>
</dbReference>
<sequence>MDLSFVIAVEVLYAVASLVLISAGLAVVFGMMKVINLAHGEFMMLGGYTTITAVGLGVNVFIAMLVIAPLVVGLIGLIVERLVIRHLYGRLVDTMLATWGLSLVFIGLATMIFGNTTTGISTPIPGFAVGDYQISGYNFFIIVVAVILVIAMLAVLRGTRAGLIARGTMQRADMAAALGYSPDRIYMATFFCGSALSGLAGAVLAPLVGLVPTSGGAYIAKAFITVIAGGPSLIAGLLSSATSFGVVNQVFTFAISPVIGEVALLVAAVILLRLMPQGITGRFFKGKL</sequence>
<keyword evidence="4 9" id="KW-0812">Transmembrane</keyword>
<keyword evidence="11" id="KW-1185">Reference proteome</keyword>
<dbReference type="EMBL" id="JEMU01000016">
    <property type="protein sequence ID" value="KAJ01961.1"/>
    <property type="molecule type" value="Genomic_DNA"/>
</dbReference>
<dbReference type="GO" id="GO:0006865">
    <property type="term" value="P:amino acid transport"/>
    <property type="evidence" value="ECO:0007669"/>
    <property type="project" value="UniProtKB-KW"/>
</dbReference>
<protein>
    <submittedName>
        <fullName evidence="10">Urea ABC transporter</fullName>
    </submittedName>
</protein>
<gene>
    <name evidence="10" type="ORF">PM02_16385</name>
</gene>
<evidence type="ECO:0000256" key="4">
    <source>
        <dbReference type="ARBA" id="ARBA00022692"/>
    </source>
</evidence>
<evidence type="ECO:0000256" key="5">
    <source>
        <dbReference type="ARBA" id="ARBA00022970"/>
    </source>
</evidence>
<comment type="similarity">
    <text evidence="8">Belongs to the binding-protein-dependent transport system permease family. LivHM subfamily.</text>
</comment>
<name>A0A061SJQ6_9RHOB</name>
<comment type="caution">
    <text evidence="10">The sequence shown here is derived from an EMBL/GenBank/DDBJ whole genome shotgun (WGS) entry which is preliminary data.</text>
</comment>
<organism evidence="10 11">
    <name type="scientific">Sulfitobacter mediterraneus</name>
    <dbReference type="NCBI Taxonomy" id="83219"/>
    <lineage>
        <taxon>Bacteria</taxon>
        <taxon>Pseudomonadati</taxon>
        <taxon>Pseudomonadota</taxon>
        <taxon>Alphaproteobacteria</taxon>
        <taxon>Rhodobacterales</taxon>
        <taxon>Roseobacteraceae</taxon>
        <taxon>Sulfitobacter</taxon>
    </lineage>
</organism>
<evidence type="ECO:0000256" key="8">
    <source>
        <dbReference type="ARBA" id="ARBA00037998"/>
    </source>
</evidence>
<keyword evidence="3" id="KW-1003">Cell membrane</keyword>
<dbReference type="AlphaFoldDB" id="A0A061SJQ6"/>
<reference evidence="10 11" key="1">
    <citation type="journal article" date="2014" name="Genome Announc.">
        <title>Draft Genome Sequences of Two Isolates of the Roseobacter Group, Sulfitobacter sp. Strains 3SOLIMAR09 and 1FIGIMAR09, from Harbors of Mallorca Island (Mediterranean Sea).</title>
        <authorList>
            <person name="Mas-Llado M."/>
            <person name="Pina-Villalonga J.M."/>
            <person name="Brunet-Galmes I."/>
            <person name="Nogales B."/>
            <person name="Bosch R."/>
        </authorList>
    </citation>
    <scope>NUCLEOTIDE SEQUENCE [LARGE SCALE GENOMIC DNA]</scope>
    <source>
        <strain evidence="10 11">1FIGIMAR09</strain>
    </source>
</reference>
<evidence type="ECO:0000256" key="6">
    <source>
        <dbReference type="ARBA" id="ARBA00022989"/>
    </source>
</evidence>
<dbReference type="GO" id="GO:0022857">
    <property type="term" value="F:transmembrane transporter activity"/>
    <property type="evidence" value="ECO:0007669"/>
    <property type="project" value="InterPro"/>
</dbReference>
<keyword evidence="7 9" id="KW-0472">Membrane</keyword>
<dbReference type="InterPro" id="IPR001851">
    <property type="entry name" value="ABC_transp_permease"/>
</dbReference>
<feature type="transmembrane region" description="Helical" evidence="9">
    <location>
        <begin position="217"/>
        <end position="238"/>
    </location>
</feature>
<evidence type="ECO:0000256" key="1">
    <source>
        <dbReference type="ARBA" id="ARBA00004651"/>
    </source>
</evidence>
<feature type="transmembrane region" description="Helical" evidence="9">
    <location>
        <begin position="51"/>
        <end position="79"/>
    </location>
</feature>
<keyword evidence="5" id="KW-0029">Amino-acid transport</keyword>
<feature type="transmembrane region" description="Helical" evidence="9">
    <location>
        <begin position="12"/>
        <end position="31"/>
    </location>
</feature>
<keyword evidence="2" id="KW-0813">Transport</keyword>
<dbReference type="GO" id="GO:0005886">
    <property type="term" value="C:plasma membrane"/>
    <property type="evidence" value="ECO:0007669"/>
    <property type="project" value="UniProtKB-SubCell"/>
</dbReference>
<evidence type="ECO:0000256" key="9">
    <source>
        <dbReference type="SAM" id="Phobius"/>
    </source>
</evidence>
<feature type="transmembrane region" description="Helical" evidence="9">
    <location>
        <begin position="250"/>
        <end position="275"/>
    </location>
</feature>
<evidence type="ECO:0000256" key="3">
    <source>
        <dbReference type="ARBA" id="ARBA00022475"/>
    </source>
</evidence>
<feature type="transmembrane region" description="Helical" evidence="9">
    <location>
        <begin position="134"/>
        <end position="156"/>
    </location>
</feature>
<evidence type="ECO:0000256" key="7">
    <source>
        <dbReference type="ARBA" id="ARBA00023136"/>
    </source>
</evidence>
<dbReference type="InterPro" id="IPR052157">
    <property type="entry name" value="BCAA_transport_permease"/>
</dbReference>
<keyword evidence="6 9" id="KW-1133">Transmembrane helix</keyword>
<comment type="subcellular location">
    <subcellularLocation>
        <location evidence="1">Cell membrane</location>
        <topology evidence="1">Multi-pass membrane protein</topology>
    </subcellularLocation>
</comment>
<dbReference type="Pfam" id="PF02653">
    <property type="entry name" value="BPD_transp_2"/>
    <property type="match status" value="1"/>
</dbReference>
<feature type="transmembrane region" description="Helical" evidence="9">
    <location>
        <begin position="91"/>
        <end position="114"/>
    </location>
</feature>
<proteinExistence type="inferred from homology"/>